<gene>
    <name evidence="2" type="ORF">CDAUBV1_LOCUS5364</name>
</gene>
<dbReference type="AlphaFoldDB" id="A0AAV2T5S9"/>
<keyword evidence="1" id="KW-0732">Signal</keyword>
<sequence length="108" mass="12704">MSTVHSPLLLIHVLFSCLVWVEFATMNAFGSRIVVDRNYPTYWAEEPFVDEDSEARYIKRQSEPQLDLDSEEFQKMDRKSPVWQILDGLTNRRKQLAALRSLRVLRFG</sequence>
<accession>A0AAV2T5S9</accession>
<reference evidence="2" key="1">
    <citation type="submission" date="2024-06" db="EMBL/GenBank/DDBJ databases">
        <authorList>
            <person name="Liu X."/>
            <person name="Lenzi L."/>
            <person name="Haldenby T S."/>
            <person name="Uol C."/>
        </authorList>
    </citation>
    <scope>NUCLEOTIDE SEQUENCE</scope>
</reference>
<organism evidence="2 3">
    <name type="scientific">Calicophoron daubneyi</name>
    <name type="common">Rumen fluke</name>
    <name type="synonym">Paramphistomum daubneyi</name>
    <dbReference type="NCBI Taxonomy" id="300641"/>
    <lineage>
        <taxon>Eukaryota</taxon>
        <taxon>Metazoa</taxon>
        <taxon>Spiralia</taxon>
        <taxon>Lophotrochozoa</taxon>
        <taxon>Platyhelminthes</taxon>
        <taxon>Trematoda</taxon>
        <taxon>Digenea</taxon>
        <taxon>Plagiorchiida</taxon>
        <taxon>Pronocephalata</taxon>
        <taxon>Paramphistomoidea</taxon>
        <taxon>Paramphistomidae</taxon>
        <taxon>Calicophoron</taxon>
    </lineage>
</organism>
<comment type="caution">
    <text evidence="2">The sequence shown here is derived from an EMBL/GenBank/DDBJ whole genome shotgun (WGS) entry which is preliminary data.</text>
</comment>
<dbReference type="EMBL" id="CAXLJL010000126">
    <property type="protein sequence ID" value="CAL5132515.1"/>
    <property type="molecule type" value="Genomic_DNA"/>
</dbReference>
<evidence type="ECO:0000313" key="2">
    <source>
        <dbReference type="EMBL" id="CAL5132515.1"/>
    </source>
</evidence>
<evidence type="ECO:0000256" key="1">
    <source>
        <dbReference type="SAM" id="SignalP"/>
    </source>
</evidence>
<feature type="signal peptide" evidence="1">
    <location>
        <begin position="1"/>
        <end position="23"/>
    </location>
</feature>
<proteinExistence type="predicted"/>
<evidence type="ECO:0000313" key="3">
    <source>
        <dbReference type="Proteomes" id="UP001497525"/>
    </source>
</evidence>
<dbReference type="Proteomes" id="UP001497525">
    <property type="component" value="Unassembled WGS sequence"/>
</dbReference>
<protein>
    <submittedName>
        <fullName evidence="2">Uncharacterized protein</fullName>
    </submittedName>
</protein>
<feature type="chain" id="PRO_5043337723" evidence="1">
    <location>
        <begin position="24"/>
        <end position="108"/>
    </location>
</feature>
<name>A0AAV2T5S9_CALDB</name>